<dbReference type="AlphaFoldDB" id="A0A444Y2Y8"/>
<protein>
    <recommendedName>
        <fullName evidence="1">SWIM-type domain-containing protein</fullName>
    </recommendedName>
</protein>
<comment type="caution">
    <text evidence="2">The sequence shown here is derived from an EMBL/GenBank/DDBJ whole genome shotgun (WGS) entry which is preliminary data.</text>
</comment>
<reference evidence="2 3" key="1">
    <citation type="submission" date="2019-01" db="EMBL/GenBank/DDBJ databases">
        <title>Sequencing of cultivated peanut Arachis hypogaea provides insights into genome evolution and oil improvement.</title>
        <authorList>
            <person name="Chen X."/>
        </authorList>
    </citation>
    <scope>NUCLEOTIDE SEQUENCE [LARGE SCALE GENOMIC DNA]</scope>
    <source>
        <strain evidence="3">cv. Fuhuasheng</strain>
        <tissue evidence="2">Leaves</tissue>
    </source>
</reference>
<dbReference type="Pfam" id="PF04434">
    <property type="entry name" value="SWIM"/>
    <property type="match status" value="1"/>
</dbReference>
<evidence type="ECO:0000313" key="3">
    <source>
        <dbReference type="Proteomes" id="UP000289738"/>
    </source>
</evidence>
<feature type="domain" description="SWIM-type" evidence="1">
    <location>
        <begin position="95"/>
        <end position="115"/>
    </location>
</feature>
<gene>
    <name evidence="2" type="ORF">Ahy_B08g091944</name>
</gene>
<dbReference type="GO" id="GO:0008270">
    <property type="term" value="F:zinc ion binding"/>
    <property type="evidence" value="ECO:0007669"/>
    <property type="project" value="InterPro"/>
</dbReference>
<sequence>MHCVHFLCKVALSELTKRSAFALEWAPTSSLASPNLANSLCYRSALFRLALTQQSRLEREKRESNKWRPLPIGDDAENVYEVQCLLMKVSGFRKSCKLSQLTGLPCRHARAALAYQNRRSEEYAHN</sequence>
<dbReference type="Proteomes" id="UP000289738">
    <property type="component" value="Chromosome B08"/>
</dbReference>
<accession>A0A444Y2Y8</accession>
<name>A0A444Y2Y8_ARAHY</name>
<organism evidence="2 3">
    <name type="scientific">Arachis hypogaea</name>
    <name type="common">Peanut</name>
    <dbReference type="NCBI Taxonomy" id="3818"/>
    <lineage>
        <taxon>Eukaryota</taxon>
        <taxon>Viridiplantae</taxon>
        <taxon>Streptophyta</taxon>
        <taxon>Embryophyta</taxon>
        <taxon>Tracheophyta</taxon>
        <taxon>Spermatophyta</taxon>
        <taxon>Magnoliopsida</taxon>
        <taxon>eudicotyledons</taxon>
        <taxon>Gunneridae</taxon>
        <taxon>Pentapetalae</taxon>
        <taxon>rosids</taxon>
        <taxon>fabids</taxon>
        <taxon>Fabales</taxon>
        <taxon>Fabaceae</taxon>
        <taxon>Papilionoideae</taxon>
        <taxon>50 kb inversion clade</taxon>
        <taxon>dalbergioids sensu lato</taxon>
        <taxon>Dalbergieae</taxon>
        <taxon>Pterocarpus clade</taxon>
        <taxon>Arachis</taxon>
    </lineage>
</organism>
<dbReference type="InterPro" id="IPR007527">
    <property type="entry name" value="Znf_SWIM"/>
</dbReference>
<evidence type="ECO:0000259" key="1">
    <source>
        <dbReference type="Pfam" id="PF04434"/>
    </source>
</evidence>
<keyword evidence="3" id="KW-1185">Reference proteome</keyword>
<proteinExistence type="predicted"/>
<dbReference type="EMBL" id="SDMP01000018">
    <property type="protein sequence ID" value="RYQ96258.1"/>
    <property type="molecule type" value="Genomic_DNA"/>
</dbReference>
<evidence type="ECO:0000313" key="2">
    <source>
        <dbReference type="EMBL" id="RYQ96258.1"/>
    </source>
</evidence>